<feature type="transmembrane region" description="Helical" evidence="1">
    <location>
        <begin position="89"/>
        <end position="106"/>
    </location>
</feature>
<dbReference type="KEGG" id="nsh:GXM_10138"/>
<evidence type="ECO:0000256" key="1">
    <source>
        <dbReference type="SAM" id="Phobius"/>
    </source>
</evidence>
<dbReference type="EMBL" id="CP045232">
    <property type="protein sequence ID" value="QFS52874.1"/>
    <property type="molecule type" value="Genomic_DNA"/>
</dbReference>
<keyword evidence="1" id="KW-0472">Membrane</keyword>
<evidence type="ECO:0008006" key="4">
    <source>
        <dbReference type="Google" id="ProtNLM"/>
    </source>
</evidence>
<organism evidence="2 3">
    <name type="scientific">Nostoc sphaeroides CCNUC1</name>
    <dbReference type="NCBI Taxonomy" id="2653204"/>
    <lineage>
        <taxon>Bacteria</taxon>
        <taxon>Bacillati</taxon>
        <taxon>Cyanobacteriota</taxon>
        <taxon>Cyanophyceae</taxon>
        <taxon>Nostocales</taxon>
        <taxon>Nostocaceae</taxon>
        <taxon>Nostoc</taxon>
    </lineage>
</organism>
<feature type="transmembrane region" description="Helical" evidence="1">
    <location>
        <begin position="60"/>
        <end position="77"/>
    </location>
</feature>
<keyword evidence="3" id="KW-1185">Reference proteome</keyword>
<sequence length="173" mass="19490">MSVQLDNNTKLNAWNPFISTQRDIARTNELAAKNPAVAGILTFIFIPAGLFYLNRGRNFFKIFGYFLAVSFILNLVTKPSEDSKGVSTFISLITAGAITTEQVMAVNKARQRLQEKSTLVFIDNLERNDNESSGFDTNKDAVKLLKELKTKYEANEISEEEFKVQKQKILTSL</sequence>
<evidence type="ECO:0000313" key="2">
    <source>
        <dbReference type="EMBL" id="QFS52874.1"/>
    </source>
</evidence>
<protein>
    <recommendedName>
        <fullName evidence="4">SHOCT domain-containing protein</fullName>
    </recommendedName>
</protein>
<dbReference type="AlphaFoldDB" id="A0A5P8WJI2"/>
<reference evidence="2 3" key="1">
    <citation type="submission" date="2019-10" db="EMBL/GenBank/DDBJ databases">
        <title>Genomic and transcriptomic insights into the perfect genentic adaptation of a filamentous nitrogen-fixing cyanobacterium to rice fields.</title>
        <authorList>
            <person name="Chen Z."/>
        </authorList>
    </citation>
    <scope>NUCLEOTIDE SEQUENCE [LARGE SCALE GENOMIC DNA]</scope>
    <source>
        <strain evidence="2">CCNUC1</strain>
    </source>
</reference>
<name>A0A5P8WJI2_9NOSO</name>
<keyword evidence="1" id="KW-1133">Transmembrane helix</keyword>
<proteinExistence type="predicted"/>
<keyword evidence="1" id="KW-0812">Transmembrane</keyword>
<dbReference type="Proteomes" id="UP000326678">
    <property type="component" value="Chromosome pGXM05"/>
</dbReference>
<gene>
    <name evidence="2" type="ORF">GXM_10138</name>
</gene>
<dbReference type="RefSeq" id="WP_152592961.1">
    <property type="nucleotide sequence ID" value="NZ_CP045232.1"/>
</dbReference>
<accession>A0A5P8WJI2</accession>
<feature type="transmembrane region" description="Helical" evidence="1">
    <location>
        <begin position="36"/>
        <end position="53"/>
    </location>
</feature>
<evidence type="ECO:0000313" key="3">
    <source>
        <dbReference type="Proteomes" id="UP000326678"/>
    </source>
</evidence>